<dbReference type="NCBIfam" id="NF033707">
    <property type="entry name" value="T9SS_sortase"/>
    <property type="match status" value="1"/>
</dbReference>
<dbReference type="Gene3D" id="2.60.40.4070">
    <property type="match status" value="1"/>
</dbReference>
<evidence type="ECO:0000256" key="1">
    <source>
        <dbReference type="ARBA" id="ARBA00022729"/>
    </source>
</evidence>
<dbReference type="InterPro" id="IPR029030">
    <property type="entry name" value="Caspase-like_dom_sf"/>
</dbReference>
<dbReference type="InterPro" id="IPR001769">
    <property type="entry name" value="Gingipain"/>
</dbReference>
<dbReference type="Proteomes" id="UP000028349">
    <property type="component" value="Unassembled WGS sequence"/>
</dbReference>
<dbReference type="RefSeq" id="WP_034716845.1">
    <property type="nucleotide sequence ID" value="NZ_FOIX01000002.1"/>
</dbReference>
<keyword evidence="5" id="KW-1185">Reference proteome</keyword>
<evidence type="ECO:0000313" key="4">
    <source>
        <dbReference type="EMBL" id="VEH95197.1"/>
    </source>
</evidence>
<dbReference type="Proteomes" id="UP000270036">
    <property type="component" value="Chromosome"/>
</dbReference>
<dbReference type="KEGG" id="cant:NCTC13489_00102"/>
<proteinExistence type="predicted"/>
<dbReference type="Gene3D" id="3.40.50.10390">
    <property type="entry name" value="Gingipain r, domain 1"/>
    <property type="match status" value="1"/>
</dbReference>
<evidence type="ECO:0000259" key="2">
    <source>
        <dbReference type="Pfam" id="PF01364"/>
    </source>
</evidence>
<evidence type="ECO:0000313" key="5">
    <source>
        <dbReference type="Proteomes" id="UP000028349"/>
    </source>
</evidence>
<reference evidence="4 6" key="2">
    <citation type="submission" date="2018-12" db="EMBL/GenBank/DDBJ databases">
        <authorList>
            <consortium name="Pathogen Informatics"/>
        </authorList>
    </citation>
    <scope>NUCLEOTIDE SEQUENCE [LARGE SCALE GENOMIC DNA]</scope>
    <source>
        <strain evidence="4 6">NCTC13489</strain>
    </source>
</reference>
<dbReference type="EMBL" id="LR134441">
    <property type="protein sequence ID" value="VEH95197.1"/>
    <property type="molecule type" value="Genomic_DNA"/>
</dbReference>
<accession>A0A3S4UY93</accession>
<reference evidence="3 5" key="1">
    <citation type="submission" date="2014-07" db="EMBL/GenBank/DDBJ databases">
        <authorList>
            <person name="Pisani N.G."/>
            <person name="Newman J.D."/>
        </authorList>
    </citation>
    <scope>NUCLEOTIDE SEQUENCE [LARGE SCALE GENOMIC DNA]</scope>
    <source>
        <strain evidence="3 5">LMG 24720</strain>
    </source>
</reference>
<gene>
    <name evidence="3" type="ORF">HY04_02625</name>
    <name evidence="4" type="ORF">NCTC13489_00102</name>
</gene>
<dbReference type="Pfam" id="PF01364">
    <property type="entry name" value="Peptidase_C25"/>
    <property type="match status" value="1"/>
</dbReference>
<sequence>MKQILTFFLILLFGTFSYSQSIKINWEGSTVIDYGSSKVTVPFFKNDSFAYEEGGVYLRMVEKYVGSNRTVSNLIWEKITSKELFDLNDYRLPTEDHSEISYYTNPYTQERTTNIRVSTLKFEKGAIYRLNSFTLINDQKPEENRNWSTKIGTTENPLKQGNFYKIKVDKSGVFKITAKFLRDNGMNPANINPKNFRIYGNGGLMLPEHNQDQRFDALQQNAIQVVGEEDGVWNDSDYALFYAQGPNGYNVYKSANGTGKRRIDTRGDKSNNFINIYEDFAYYFINFDKGAGLRIQEVDQATNTTVITRYDEYQYINEEKFNLMKIGRIWTGDAFNGNKTVTFTTKSPIQQTDVILYRTRYIAFQSQGNKMTVNLNNVNPVTFSVSPDDRREYLPAIYTSSVSNLSGNQLSFNYAPNTGSNPNGKFYFDYAEVQYKEDLKFNNSQMNFRSYGIAEESNNIYTFNLADASSVEQVWQVSDITNVVRKVNKSGNSANFTFGYLANSNLFVNEFVAFKSSDAFEPAFVAKTDNQDLAGLQNIDYLMITVPEMMGHAQRLANFYQDKYSVAVVDINKIYNEFSSGSKDITAFRDFATKLNSPAGKLKYLFILGDTSYDFKGKNHPGSAVVPSYQSEESGNYADSYVTDDYFVMTEPQALTAVTVSATLPNLPVGRLPAANVSEAKLLIDKALAYNNGLQGQSSPFGEWRMKMDFVVDDDADNQVPFHNTMNNAMLMANMETGYTTTNTTTLYENKKPEYNIRKLYLDAFPAQTSAGGQRYPQVNQAILNDVGNSLYLFYFGHGGINGWAQERVLTIDQIQNFNNYNNIYSRFPLVSTITCEFTLWDDPGTFSAGEQVMKSKTGGSAIMITSSRAIGVGYGEQFTTIFTKHLFELVDDDFINLGDALLKAKVEKGTSNDHLKVNYLGDPATKLSRPKRLIAIDNIEINGVDAGANPNMRALDFVKIKGHIKKSDSGPVDETFSGRVAVNIFDKRLNKETLNNDKIPKMTPVLKYSEEGSPIVKSSGVATNGVFTVEFYVPKDINYEPGTGRVLLYADNKVFDVFDNQPQKIGGINPDGITDGEAPKVKLYMNNTNFADGGITDQNPLLLACVTDNKGINSTGSGIGHDVTVILDGKIIDTVVLNDFYFSGDANGCASPSLADYQKGNVTYPFRNLAPGEHQLTFKVWDINNNSTTETLNFIVKDESDQNLIVKKLLNWPNPFTNKTYVQFEHNCNDVLDVNVQVYTITGKLVKTISTTVTAEPYLQGFRTPRTAIEWDGNDDFGDAVGKGTYIFKIFARSQNQDKCKGSATAVEKMVLLK</sequence>
<keyword evidence="1" id="KW-0732">Signal</keyword>
<dbReference type="GO" id="GO:0008234">
    <property type="term" value="F:cysteine-type peptidase activity"/>
    <property type="evidence" value="ECO:0007669"/>
    <property type="project" value="InterPro"/>
</dbReference>
<dbReference type="STRING" id="266748.HY04_02625"/>
<feature type="domain" description="Gingipain" evidence="2">
    <location>
        <begin position="541"/>
        <end position="928"/>
    </location>
</feature>
<dbReference type="EMBL" id="JPEP01000001">
    <property type="protein sequence ID" value="KEY20126.1"/>
    <property type="molecule type" value="Genomic_DNA"/>
</dbReference>
<dbReference type="CDD" id="cd02258">
    <property type="entry name" value="Peptidase_C25_N"/>
    <property type="match status" value="1"/>
</dbReference>
<dbReference type="SUPFAM" id="SSF52129">
    <property type="entry name" value="Caspase-like"/>
    <property type="match status" value="1"/>
</dbReference>
<organism evidence="4 6">
    <name type="scientific">Kaistella antarctica</name>
    <dbReference type="NCBI Taxonomy" id="266748"/>
    <lineage>
        <taxon>Bacteria</taxon>
        <taxon>Pseudomonadati</taxon>
        <taxon>Bacteroidota</taxon>
        <taxon>Flavobacteriia</taxon>
        <taxon>Flavobacteriales</taxon>
        <taxon>Weeksellaceae</taxon>
        <taxon>Chryseobacterium group</taxon>
        <taxon>Kaistella</taxon>
    </lineage>
</organism>
<name>A0A3S4UY93_9FLAO</name>
<dbReference type="GO" id="GO:0006508">
    <property type="term" value="P:proteolysis"/>
    <property type="evidence" value="ECO:0007669"/>
    <property type="project" value="InterPro"/>
</dbReference>
<dbReference type="OrthoDB" id="9809780at2"/>
<evidence type="ECO:0000313" key="6">
    <source>
        <dbReference type="Proteomes" id="UP000270036"/>
    </source>
</evidence>
<dbReference type="InterPro" id="IPR029031">
    <property type="entry name" value="Gingipain_N_sf"/>
</dbReference>
<protein>
    <recommendedName>
        <fullName evidence="2">Gingipain domain-containing protein</fullName>
    </recommendedName>
</protein>
<evidence type="ECO:0000313" key="3">
    <source>
        <dbReference type="EMBL" id="KEY20126.1"/>
    </source>
</evidence>